<protein>
    <recommendedName>
        <fullName evidence="6">Cystatin domain-containing protein</fullName>
    </recommendedName>
</protein>
<reference evidence="4" key="2">
    <citation type="submission" date="2025-08" db="UniProtKB">
        <authorList>
            <consortium name="Ensembl"/>
        </authorList>
    </citation>
    <scope>IDENTIFICATION</scope>
</reference>
<proteinExistence type="inferred from homology"/>
<dbReference type="PANTHER" id="PTHR11414:SF21">
    <property type="entry name" value="CYSTATIN 14A, TANDEM DUPLICATE 1-RELATED"/>
    <property type="match status" value="1"/>
</dbReference>
<dbReference type="Gene3D" id="3.10.450.10">
    <property type="match status" value="2"/>
</dbReference>
<accession>A0AAY5K0M5</accession>
<sequence length="188" mass="22093">MAFVERWSEIKPATEEVQKMTEQLKQEAEDKMKKKYKKFTAETYQYAPVYQLIIGTNYCIKVEADCDDHLYLYLFRELGVSRKLVLEKVVQRELSKLHPATELAFSLDQIKQQAEHRTDKNYHIFRGINYKTLLPEREGTATCFIKVQVGEVKKGYLILRVDHGPNSKPTLKNLLEKKNLNSPIEYFE</sequence>
<reference evidence="4 5" key="1">
    <citation type="submission" date="2020-02" db="EMBL/GenBank/DDBJ databases">
        <title>Esox lucius (northern pike) genome, fEsoLuc1, primary haplotype.</title>
        <authorList>
            <person name="Myers G."/>
            <person name="Karagic N."/>
            <person name="Meyer A."/>
            <person name="Pippel M."/>
            <person name="Reichard M."/>
            <person name="Winkler S."/>
            <person name="Tracey A."/>
            <person name="Sims Y."/>
            <person name="Howe K."/>
            <person name="Rhie A."/>
            <person name="Formenti G."/>
            <person name="Durbin R."/>
            <person name="Fedrigo O."/>
            <person name="Jarvis E.D."/>
        </authorList>
    </citation>
    <scope>NUCLEOTIDE SEQUENCE [LARGE SCALE GENOMIC DNA]</scope>
</reference>
<dbReference type="SUPFAM" id="SSF54403">
    <property type="entry name" value="Cystatin/monellin"/>
    <property type="match status" value="1"/>
</dbReference>
<evidence type="ECO:0000313" key="5">
    <source>
        <dbReference type="Proteomes" id="UP000265140"/>
    </source>
</evidence>
<dbReference type="Proteomes" id="UP000265140">
    <property type="component" value="Chromosome 21"/>
</dbReference>
<dbReference type="GO" id="GO:0004869">
    <property type="term" value="F:cysteine-type endopeptidase inhibitor activity"/>
    <property type="evidence" value="ECO:0007669"/>
    <property type="project" value="UniProtKB-KW"/>
</dbReference>
<keyword evidence="3" id="KW-0789">Thiol protease inhibitor</keyword>
<evidence type="ECO:0000256" key="2">
    <source>
        <dbReference type="ARBA" id="ARBA00022690"/>
    </source>
</evidence>
<name>A0AAY5K0M5_ESOLU</name>
<dbReference type="InterPro" id="IPR001713">
    <property type="entry name" value="Prot_inh_stefin"/>
</dbReference>
<keyword evidence="2" id="KW-0646">Protease inhibitor</keyword>
<keyword evidence="5" id="KW-1185">Reference proteome</keyword>
<comment type="similarity">
    <text evidence="1">Belongs to the cystatin family.</text>
</comment>
<evidence type="ECO:0000256" key="3">
    <source>
        <dbReference type="ARBA" id="ARBA00022704"/>
    </source>
</evidence>
<organism evidence="4 5">
    <name type="scientific">Esox lucius</name>
    <name type="common">Northern pike</name>
    <dbReference type="NCBI Taxonomy" id="8010"/>
    <lineage>
        <taxon>Eukaryota</taxon>
        <taxon>Metazoa</taxon>
        <taxon>Chordata</taxon>
        <taxon>Craniata</taxon>
        <taxon>Vertebrata</taxon>
        <taxon>Euteleostomi</taxon>
        <taxon>Actinopterygii</taxon>
        <taxon>Neopterygii</taxon>
        <taxon>Teleostei</taxon>
        <taxon>Protacanthopterygii</taxon>
        <taxon>Esociformes</taxon>
        <taxon>Esocidae</taxon>
        <taxon>Esox</taxon>
    </lineage>
</organism>
<dbReference type="Ensembl" id="ENSELUT00000107232.1">
    <property type="protein sequence ID" value="ENSELUP00000082453.1"/>
    <property type="gene ID" value="ENSELUG00000043671.1"/>
</dbReference>
<dbReference type="AlphaFoldDB" id="A0AAY5K0M5"/>
<evidence type="ECO:0000256" key="1">
    <source>
        <dbReference type="ARBA" id="ARBA00009403"/>
    </source>
</evidence>
<evidence type="ECO:0008006" key="6">
    <source>
        <dbReference type="Google" id="ProtNLM"/>
    </source>
</evidence>
<dbReference type="GO" id="GO:0005829">
    <property type="term" value="C:cytosol"/>
    <property type="evidence" value="ECO:0007669"/>
    <property type="project" value="TreeGrafter"/>
</dbReference>
<dbReference type="InterPro" id="IPR046350">
    <property type="entry name" value="Cystatin_sf"/>
</dbReference>
<dbReference type="PANTHER" id="PTHR11414">
    <property type="entry name" value="CYSTATIN FAMILY MEMBER"/>
    <property type="match status" value="1"/>
</dbReference>
<reference evidence="4" key="3">
    <citation type="submission" date="2025-09" db="UniProtKB">
        <authorList>
            <consortium name="Ensembl"/>
        </authorList>
    </citation>
    <scope>IDENTIFICATION</scope>
</reference>
<evidence type="ECO:0000313" key="4">
    <source>
        <dbReference type="Ensembl" id="ENSELUP00000082453.1"/>
    </source>
</evidence>
<dbReference type="GeneTree" id="ENSGT00940000178933"/>